<gene>
    <name evidence="1" type="ORF">OE749_02000</name>
</gene>
<evidence type="ECO:0000313" key="2">
    <source>
        <dbReference type="Proteomes" id="UP001652504"/>
    </source>
</evidence>
<dbReference type="PANTHER" id="PTHR35175:SF1">
    <property type="entry name" value="OXIDOREDUCTASE"/>
    <property type="match status" value="1"/>
</dbReference>
<accession>A0ABT3A459</accession>
<dbReference type="PANTHER" id="PTHR35175">
    <property type="entry name" value="DUF1289 DOMAIN-CONTAINING PROTEIN"/>
    <property type="match status" value="1"/>
</dbReference>
<dbReference type="Pfam" id="PF06945">
    <property type="entry name" value="DUF1289"/>
    <property type="match status" value="1"/>
</dbReference>
<comment type="caution">
    <text evidence="1">The sequence shown here is derived from an EMBL/GenBank/DDBJ whole genome shotgun (WGS) entry which is preliminary data.</text>
</comment>
<dbReference type="EMBL" id="JAOWKX010000001">
    <property type="protein sequence ID" value="MCV2883469.1"/>
    <property type="molecule type" value="Genomic_DNA"/>
</dbReference>
<protein>
    <submittedName>
        <fullName evidence="1">DUF1289 domain-containing protein</fullName>
    </submittedName>
</protein>
<organism evidence="1 2">
    <name type="scientific">Fluctibacter corallii</name>
    <dbReference type="NCBI Taxonomy" id="2984329"/>
    <lineage>
        <taxon>Bacteria</taxon>
        <taxon>Pseudomonadati</taxon>
        <taxon>Pseudomonadota</taxon>
        <taxon>Gammaproteobacteria</taxon>
        <taxon>Alteromonadales</taxon>
        <taxon>Alteromonadaceae</taxon>
        <taxon>Fluctibacter</taxon>
    </lineage>
</organism>
<keyword evidence="2" id="KW-1185">Reference proteome</keyword>
<evidence type="ECO:0000313" key="1">
    <source>
        <dbReference type="EMBL" id="MCV2883469.1"/>
    </source>
</evidence>
<proteinExistence type="predicted"/>
<name>A0ABT3A459_9ALTE</name>
<sequence>MNQLEFFDIPSPCIGVCESGPKGYCIGCYRSREERLYWHQLNDDTKRIVIQACHRRRKRAEAATRKKAVASPQIQKSLWGDDGAF</sequence>
<reference evidence="1 2" key="1">
    <citation type="submission" date="2022-10" db="EMBL/GenBank/DDBJ databases">
        <title>Aestuariibacter sp. AA17 isolated from Montipora capitata coral fragment.</title>
        <authorList>
            <person name="Emsley S.A."/>
            <person name="Pfannmuller K.M."/>
            <person name="Loughran R.M."/>
            <person name="Shlafstein M."/>
            <person name="Papke E."/>
            <person name="Saw J.H."/>
            <person name="Ushijima B."/>
            <person name="Videau P."/>
        </authorList>
    </citation>
    <scope>NUCLEOTIDE SEQUENCE [LARGE SCALE GENOMIC DNA]</scope>
    <source>
        <strain evidence="1 2">AA17</strain>
    </source>
</reference>
<dbReference type="Proteomes" id="UP001652504">
    <property type="component" value="Unassembled WGS sequence"/>
</dbReference>
<dbReference type="InterPro" id="IPR010710">
    <property type="entry name" value="DUF1289"/>
</dbReference>
<dbReference type="RefSeq" id="WP_263710667.1">
    <property type="nucleotide sequence ID" value="NZ_JAOWKX010000001.1"/>
</dbReference>